<dbReference type="Proteomes" id="UP000184225">
    <property type="component" value="Unassembled WGS sequence"/>
</dbReference>
<feature type="domain" description="Mechanosensitive ion channel MscS" evidence="6">
    <location>
        <begin position="98"/>
        <end position="163"/>
    </location>
</feature>
<evidence type="ECO:0000313" key="7">
    <source>
        <dbReference type="EMBL" id="SHI53136.1"/>
    </source>
</evidence>
<dbReference type="InterPro" id="IPR010920">
    <property type="entry name" value="LSM_dom_sf"/>
</dbReference>
<evidence type="ECO:0000313" key="8">
    <source>
        <dbReference type="Proteomes" id="UP000184225"/>
    </source>
</evidence>
<comment type="subcellular location">
    <subcellularLocation>
        <location evidence="1">Membrane</location>
    </subcellularLocation>
</comment>
<dbReference type="STRING" id="579105.SAMN04488096_102254"/>
<dbReference type="InterPro" id="IPR023408">
    <property type="entry name" value="MscS_beta-dom_sf"/>
</dbReference>
<dbReference type="InterPro" id="IPR045275">
    <property type="entry name" value="MscS_archaea/bacteria_type"/>
</dbReference>
<evidence type="ECO:0000256" key="3">
    <source>
        <dbReference type="ARBA" id="ARBA00022989"/>
    </source>
</evidence>
<keyword evidence="3 5" id="KW-1133">Transmembrane helix</keyword>
<dbReference type="RefSeq" id="WP_073148491.1">
    <property type="nucleotide sequence ID" value="NZ_FQYY01000002.1"/>
</dbReference>
<feature type="transmembrane region" description="Helical" evidence="5">
    <location>
        <begin position="50"/>
        <end position="72"/>
    </location>
</feature>
<evidence type="ECO:0000256" key="4">
    <source>
        <dbReference type="ARBA" id="ARBA00023136"/>
    </source>
</evidence>
<feature type="transmembrane region" description="Helical" evidence="5">
    <location>
        <begin position="78"/>
        <end position="99"/>
    </location>
</feature>
<sequence length="182" mass="20519">MQEVFTSFEKEIIYTITALILLFIFKFILTTTANKVGKRADINLARVKLIVRYINFLVIFIAIFVLLIVWGVEITQVTVVFSSVFAVIGVGLFAVWSILSNITSGVIMFFSCPYKIGDEIKIHDKDFPFTAIIEDIKAFQIHLRTSEGELITYPNNLILQKAVSLVKKDAFIDSSDEGKDAL</sequence>
<proteinExistence type="predicted"/>
<organism evidence="7 8">
    <name type="scientific">Mesonia phycicola</name>
    <dbReference type="NCBI Taxonomy" id="579105"/>
    <lineage>
        <taxon>Bacteria</taxon>
        <taxon>Pseudomonadati</taxon>
        <taxon>Bacteroidota</taxon>
        <taxon>Flavobacteriia</taxon>
        <taxon>Flavobacteriales</taxon>
        <taxon>Flavobacteriaceae</taxon>
        <taxon>Mesonia</taxon>
    </lineage>
</organism>
<evidence type="ECO:0000256" key="1">
    <source>
        <dbReference type="ARBA" id="ARBA00004370"/>
    </source>
</evidence>
<dbReference type="Gene3D" id="2.30.30.60">
    <property type="match status" value="1"/>
</dbReference>
<dbReference type="InterPro" id="IPR006685">
    <property type="entry name" value="MscS_channel_2nd"/>
</dbReference>
<dbReference type="OrthoDB" id="5705501at2"/>
<dbReference type="AlphaFoldDB" id="A0A1M6BWH2"/>
<dbReference type="EMBL" id="FQYY01000002">
    <property type="protein sequence ID" value="SHI53136.1"/>
    <property type="molecule type" value="Genomic_DNA"/>
</dbReference>
<keyword evidence="4 5" id="KW-0472">Membrane</keyword>
<feature type="transmembrane region" description="Helical" evidence="5">
    <location>
        <begin position="12"/>
        <end position="29"/>
    </location>
</feature>
<dbReference type="PANTHER" id="PTHR30221">
    <property type="entry name" value="SMALL-CONDUCTANCE MECHANOSENSITIVE CHANNEL"/>
    <property type="match status" value="1"/>
</dbReference>
<dbReference type="GO" id="GO:0016020">
    <property type="term" value="C:membrane"/>
    <property type="evidence" value="ECO:0007669"/>
    <property type="project" value="UniProtKB-SubCell"/>
</dbReference>
<accession>A0A1M6BWH2</accession>
<keyword evidence="2 5" id="KW-0812">Transmembrane</keyword>
<protein>
    <submittedName>
        <fullName evidence="7">Mechanosensitive ion channel</fullName>
    </submittedName>
</protein>
<evidence type="ECO:0000256" key="5">
    <source>
        <dbReference type="SAM" id="Phobius"/>
    </source>
</evidence>
<dbReference type="PANTHER" id="PTHR30221:SF8">
    <property type="entry name" value="SMALL-CONDUCTANCE MECHANOSENSITIVE CHANNEL"/>
    <property type="match status" value="1"/>
</dbReference>
<dbReference type="SUPFAM" id="SSF50182">
    <property type="entry name" value="Sm-like ribonucleoproteins"/>
    <property type="match status" value="1"/>
</dbReference>
<name>A0A1M6BWH2_9FLAO</name>
<evidence type="ECO:0000259" key="6">
    <source>
        <dbReference type="Pfam" id="PF00924"/>
    </source>
</evidence>
<gene>
    <name evidence="7" type="ORF">SAMN04488096_102254</name>
</gene>
<dbReference type="Pfam" id="PF00924">
    <property type="entry name" value="MS_channel_2nd"/>
    <property type="match status" value="1"/>
</dbReference>
<reference evidence="7 8" key="1">
    <citation type="submission" date="2016-11" db="EMBL/GenBank/DDBJ databases">
        <authorList>
            <person name="Jaros S."/>
            <person name="Januszkiewicz K."/>
            <person name="Wedrychowicz H."/>
        </authorList>
    </citation>
    <scope>NUCLEOTIDE SEQUENCE [LARGE SCALE GENOMIC DNA]</scope>
    <source>
        <strain evidence="7 8">DSM 21425</strain>
    </source>
</reference>
<evidence type="ECO:0000256" key="2">
    <source>
        <dbReference type="ARBA" id="ARBA00022692"/>
    </source>
</evidence>
<dbReference type="GO" id="GO:0008381">
    <property type="term" value="F:mechanosensitive monoatomic ion channel activity"/>
    <property type="evidence" value="ECO:0007669"/>
    <property type="project" value="InterPro"/>
</dbReference>
<keyword evidence="8" id="KW-1185">Reference proteome</keyword>
<dbReference type="Gene3D" id="1.10.287.1260">
    <property type="match status" value="1"/>
</dbReference>